<dbReference type="EMBL" id="AP028916">
    <property type="protein sequence ID" value="BES97497.1"/>
    <property type="molecule type" value="Genomic_DNA"/>
</dbReference>
<name>A0ABN7AZB9_9HEMI</name>
<reference evidence="1 2" key="1">
    <citation type="submission" date="2023-09" db="EMBL/GenBank/DDBJ databases">
        <title>Nesidiocoris tenuis whole genome shotgun sequence.</title>
        <authorList>
            <person name="Shibata T."/>
            <person name="Shimoda M."/>
            <person name="Kobayashi T."/>
            <person name="Uehara T."/>
        </authorList>
    </citation>
    <scope>NUCLEOTIDE SEQUENCE [LARGE SCALE GENOMIC DNA]</scope>
    <source>
        <strain evidence="1 2">Japan</strain>
    </source>
</reference>
<keyword evidence="2" id="KW-1185">Reference proteome</keyword>
<gene>
    <name evidence="1" type="ORF">NTJ_10311</name>
</gene>
<evidence type="ECO:0000313" key="1">
    <source>
        <dbReference type="EMBL" id="BES97497.1"/>
    </source>
</evidence>
<accession>A0ABN7AZB9</accession>
<proteinExistence type="predicted"/>
<dbReference type="Proteomes" id="UP001307889">
    <property type="component" value="Chromosome 8"/>
</dbReference>
<sequence>MGLFRVNYGIYEIIYVEGGPTIKYSCSIRNGTRIPLSEFGSLNFLVTTSSETQITTLALNGLDSSQLFIPSSVCGLTSLVKLTIQGGQTTRLSFSLSFGLHCSEYMFFKRTFPMMDVEHFASVDLPSVLLQAA</sequence>
<evidence type="ECO:0000313" key="2">
    <source>
        <dbReference type="Proteomes" id="UP001307889"/>
    </source>
</evidence>
<organism evidence="1 2">
    <name type="scientific">Nesidiocoris tenuis</name>
    <dbReference type="NCBI Taxonomy" id="355587"/>
    <lineage>
        <taxon>Eukaryota</taxon>
        <taxon>Metazoa</taxon>
        <taxon>Ecdysozoa</taxon>
        <taxon>Arthropoda</taxon>
        <taxon>Hexapoda</taxon>
        <taxon>Insecta</taxon>
        <taxon>Pterygota</taxon>
        <taxon>Neoptera</taxon>
        <taxon>Paraneoptera</taxon>
        <taxon>Hemiptera</taxon>
        <taxon>Heteroptera</taxon>
        <taxon>Panheteroptera</taxon>
        <taxon>Cimicomorpha</taxon>
        <taxon>Miridae</taxon>
        <taxon>Dicyphina</taxon>
        <taxon>Nesidiocoris</taxon>
    </lineage>
</organism>
<protein>
    <submittedName>
        <fullName evidence="1">Uncharacterized protein</fullName>
    </submittedName>
</protein>